<dbReference type="GO" id="GO:0005737">
    <property type="term" value="C:cytoplasm"/>
    <property type="evidence" value="ECO:0007669"/>
    <property type="project" value="UniProtKB-SubCell"/>
</dbReference>
<dbReference type="STRING" id="56216.A0A1A6H5Y9"/>
<dbReference type="Proteomes" id="UP000092124">
    <property type="component" value="Unassembled WGS sequence"/>
</dbReference>
<dbReference type="InterPro" id="IPR038355">
    <property type="entry name" value="TNFAIP8_sf"/>
</dbReference>
<evidence type="ECO:0000256" key="3">
    <source>
        <dbReference type="ARBA" id="ARBA00038267"/>
    </source>
</evidence>
<dbReference type="InterPro" id="IPR008477">
    <property type="entry name" value="TNFAIP8-like"/>
</dbReference>
<dbReference type="AlphaFoldDB" id="A0A1A6H5Y9"/>
<comment type="subcellular location">
    <subcellularLocation>
        <location evidence="1">Cytoplasm</location>
    </subcellularLocation>
</comment>
<protein>
    <recommendedName>
        <fullName evidence="4">Tumor necrosis factor alpha-induced protein 8-like protein 1</fullName>
    </recommendedName>
</protein>
<dbReference type="PANTHER" id="PTHR12757">
    <property type="entry name" value="TUMOR NECROSIS FACTOR INDUCED PROTEIN"/>
    <property type="match status" value="1"/>
</dbReference>
<gene>
    <name evidence="5" type="ORF">A6R68_15731</name>
</gene>
<comment type="similarity">
    <text evidence="3">Belongs to the TNFAIP8 family.</text>
</comment>
<evidence type="ECO:0000313" key="6">
    <source>
        <dbReference type="Proteomes" id="UP000092124"/>
    </source>
</evidence>
<evidence type="ECO:0000256" key="1">
    <source>
        <dbReference type="ARBA" id="ARBA00004496"/>
    </source>
</evidence>
<dbReference type="GO" id="GO:0042981">
    <property type="term" value="P:regulation of apoptotic process"/>
    <property type="evidence" value="ECO:0007669"/>
    <property type="project" value="InterPro"/>
</dbReference>
<reference evidence="5 6" key="1">
    <citation type="submission" date="2016-06" db="EMBL/GenBank/DDBJ databases">
        <title>The Draft Genome Sequence and Annotation of the Desert Woodrat Neotoma lepida.</title>
        <authorList>
            <person name="Campbell M."/>
            <person name="Oakeson K.F."/>
            <person name="Yandell M."/>
            <person name="Halpert J.R."/>
            <person name="Dearing D."/>
        </authorList>
    </citation>
    <scope>NUCLEOTIDE SEQUENCE [LARGE SCALE GENOMIC DNA]</scope>
    <source>
        <strain evidence="5">417</strain>
        <tissue evidence="5">Liver</tissue>
    </source>
</reference>
<dbReference type="PANTHER" id="PTHR12757:SF2">
    <property type="entry name" value="TUMOR NECROSIS FACTOR ALPHA-INDUCED PROTEIN 8-LIKE PROTEIN 1"/>
    <property type="match status" value="1"/>
</dbReference>
<keyword evidence="2" id="KW-0963">Cytoplasm</keyword>
<keyword evidence="6" id="KW-1185">Reference proteome</keyword>
<dbReference type="EMBL" id="LZPO01044794">
    <property type="protein sequence ID" value="OBS73731.1"/>
    <property type="molecule type" value="Genomic_DNA"/>
</dbReference>
<evidence type="ECO:0000256" key="4">
    <source>
        <dbReference type="ARBA" id="ARBA00039713"/>
    </source>
</evidence>
<dbReference type="Pfam" id="PF05527">
    <property type="entry name" value="TNFAIP8"/>
    <property type="match status" value="1"/>
</dbReference>
<proteinExistence type="inferred from homology"/>
<evidence type="ECO:0000256" key="2">
    <source>
        <dbReference type="ARBA" id="ARBA00022490"/>
    </source>
</evidence>
<sequence length="100" mass="11405">MVVMFIKNTSSEILDELYQATKESTHSWKEAQRVVENLVKVVVKLAMQLQIHHWMHSLAMMTLNLQQVDSTSNRYMLAAELQEAGPESPGNQPQLTARSH</sequence>
<comment type="caution">
    <text evidence="5">The sequence shown here is derived from an EMBL/GenBank/DDBJ whole genome shotgun (WGS) entry which is preliminary data.</text>
</comment>
<organism evidence="5 6">
    <name type="scientific">Neotoma lepida</name>
    <name type="common">Desert woodrat</name>
    <dbReference type="NCBI Taxonomy" id="56216"/>
    <lineage>
        <taxon>Eukaryota</taxon>
        <taxon>Metazoa</taxon>
        <taxon>Chordata</taxon>
        <taxon>Craniata</taxon>
        <taxon>Vertebrata</taxon>
        <taxon>Euteleostomi</taxon>
        <taxon>Mammalia</taxon>
        <taxon>Eutheria</taxon>
        <taxon>Euarchontoglires</taxon>
        <taxon>Glires</taxon>
        <taxon>Rodentia</taxon>
        <taxon>Myomorpha</taxon>
        <taxon>Muroidea</taxon>
        <taxon>Cricetidae</taxon>
        <taxon>Neotominae</taxon>
        <taxon>Neotoma</taxon>
    </lineage>
</organism>
<accession>A0A1A6H5Y9</accession>
<evidence type="ECO:0000313" key="5">
    <source>
        <dbReference type="EMBL" id="OBS73731.1"/>
    </source>
</evidence>
<dbReference type="Gene3D" id="1.20.1440.160">
    <property type="entry name" value="Tumor necrosis factor alpha-induced protein 8-like"/>
    <property type="match status" value="1"/>
</dbReference>
<dbReference type="GO" id="GO:0032007">
    <property type="term" value="P:negative regulation of TOR signaling"/>
    <property type="evidence" value="ECO:0007669"/>
    <property type="project" value="TreeGrafter"/>
</dbReference>
<name>A0A1A6H5Y9_NEOLE</name>